<dbReference type="GO" id="GO:0016301">
    <property type="term" value="F:kinase activity"/>
    <property type="evidence" value="ECO:0007669"/>
    <property type="project" value="UniProtKB-KW"/>
</dbReference>
<feature type="compositionally biased region" description="Polar residues" evidence="3">
    <location>
        <begin position="378"/>
        <end position="392"/>
    </location>
</feature>
<dbReference type="Proteomes" id="UP000225706">
    <property type="component" value="Unassembled WGS sequence"/>
</dbReference>
<dbReference type="InterPro" id="IPR001060">
    <property type="entry name" value="FCH_dom"/>
</dbReference>
<keyword evidence="5" id="KW-0418">Kinase</keyword>
<accession>A0A2B4SY86</accession>
<proteinExistence type="predicted"/>
<reference evidence="6" key="1">
    <citation type="journal article" date="2017" name="bioRxiv">
        <title>Comparative analysis of the genomes of Stylophora pistillata and Acropora digitifera provides evidence for extensive differences between species of corals.</title>
        <authorList>
            <person name="Voolstra C.R."/>
            <person name="Li Y."/>
            <person name="Liew Y.J."/>
            <person name="Baumgarten S."/>
            <person name="Zoccola D."/>
            <person name="Flot J.-F."/>
            <person name="Tambutte S."/>
            <person name="Allemand D."/>
            <person name="Aranda M."/>
        </authorList>
    </citation>
    <scope>NUCLEOTIDE SEQUENCE [LARGE SCALE GENOMIC DNA]</scope>
</reference>
<comment type="caution">
    <text evidence="5">The sequence shown here is derived from an EMBL/GenBank/DDBJ whole genome shotgun (WGS) entry which is preliminary data.</text>
</comment>
<dbReference type="GO" id="GO:0005768">
    <property type="term" value="C:endosome"/>
    <property type="evidence" value="ECO:0007669"/>
    <property type="project" value="TreeGrafter"/>
</dbReference>
<dbReference type="AlphaFoldDB" id="A0A2B4SY86"/>
<dbReference type="Pfam" id="PF00611">
    <property type="entry name" value="FCH"/>
    <property type="match status" value="1"/>
</dbReference>
<dbReference type="Gene3D" id="1.20.1270.60">
    <property type="entry name" value="Arfaptin homology (AH) domain/BAR domain"/>
    <property type="match status" value="1"/>
</dbReference>
<feature type="compositionally biased region" description="Low complexity" evidence="3">
    <location>
        <begin position="346"/>
        <end position="377"/>
    </location>
</feature>
<dbReference type="GO" id="GO:0005886">
    <property type="term" value="C:plasma membrane"/>
    <property type="evidence" value="ECO:0007669"/>
    <property type="project" value="TreeGrafter"/>
</dbReference>
<evidence type="ECO:0000259" key="4">
    <source>
        <dbReference type="PROSITE" id="PS51741"/>
    </source>
</evidence>
<feature type="compositionally biased region" description="Basic and acidic residues" evidence="3">
    <location>
        <begin position="19"/>
        <end position="35"/>
    </location>
</feature>
<keyword evidence="2" id="KW-0175">Coiled coil</keyword>
<dbReference type="SMART" id="SM00055">
    <property type="entry name" value="FCH"/>
    <property type="match status" value="1"/>
</dbReference>
<dbReference type="GO" id="GO:0007010">
    <property type="term" value="P:cytoskeleton organization"/>
    <property type="evidence" value="ECO:0007669"/>
    <property type="project" value="TreeGrafter"/>
</dbReference>
<protein>
    <submittedName>
        <fullName evidence="5">Protein kinase C and casein kinase substrate in neurons protein 1</fullName>
    </submittedName>
</protein>
<evidence type="ECO:0000313" key="6">
    <source>
        <dbReference type="Proteomes" id="UP000225706"/>
    </source>
</evidence>
<evidence type="ECO:0000256" key="3">
    <source>
        <dbReference type="SAM" id="MobiDB-lite"/>
    </source>
</evidence>
<keyword evidence="5" id="KW-0808">Transferase</keyword>
<keyword evidence="6" id="KW-1185">Reference proteome</keyword>
<evidence type="ECO:0000256" key="2">
    <source>
        <dbReference type="PROSITE-ProRule" id="PRU01077"/>
    </source>
</evidence>
<evidence type="ECO:0000256" key="1">
    <source>
        <dbReference type="ARBA" id="ARBA00004184"/>
    </source>
</evidence>
<organism evidence="5 6">
    <name type="scientific">Stylophora pistillata</name>
    <name type="common">Smooth cauliflower coral</name>
    <dbReference type="NCBI Taxonomy" id="50429"/>
    <lineage>
        <taxon>Eukaryota</taxon>
        <taxon>Metazoa</taxon>
        <taxon>Cnidaria</taxon>
        <taxon>Anthozoa</taxon>
        <taxon>Hexacorallia</taxon>
        <taxon>Scleractinia</taxon>
        <taxon>Astrocoeniina</taxon>
        <taxon>Pocilloporidae</taxon>
        <taxon>Stylophora</taxon>
    </lineage>
</organism>
<dbReference type="GO" id="GO:0097320">
    <property type="term" value="P:plasma membrane tubulation"/>
    <property type="evidence" value="ECO:0007669"/>
    <property type="project" value="TreeGrafter"/>
</dbReference>
<dbReference type="GO" id="GO:0030100">
    <property type="term" value="P:regulation of endocytosis"/>
    <property type="evidence" value="ECO:0007669"/>
    <property type="project" value="TreeGrafter"/>
</dbReference>
<dbReference type="STRING" id="50429.A0A2B4SY86"/>
<dbReference type="InterPro" id="IPR031160">
    <property type="entry name" value="F_BAR_dom"/>
</dbReference>
<dbReference type="FunFam" id="1.20.1270.60:FF:000009">
    <property type="entry name" value="Protein kinase C and casein kinase substrate in neurons 2"/>
    <property type="match status" value="1"/>
</dbReference>
<dbReference type="OrthoDB" id="10255128at2759"/>
<sequence length="392" mass="45104">MEDGNEVILPETVNPSEQTEDKLYPHIDDSSKDTNLKVDENSAKANSSVAQLSGFNFWDVNSYKRTVKRIDDGAKLCDDLSKLLAERAEIEGLYASKLQGWSKKWKDLIPKSAEYGSVKDSWLNITNEADQLAEIHNELQVRVDRVNRDVQQWKSSNYHKSLLSWKETKTAEEGFSKAQKPWAKRQDEVMKCKRAYYQASKVRDQSEKLYKEACVEGSTVTDEQVRKLKDKSDKASNDVQTARGKYQESLRDIGNYNPKYVEDMRFVFDKCQQSEEERKNFFKQTFLNYSQQLSLSPHFNRMTSIYTGLSKAFEAADTSADISWWSINLGIDMPTRWPEFEEYTGQEEQTVTMLQQQQQQQQPKQTTTNQTNTSQETPGSPSAKKSSVCSTL</sequence>
<dbReference type="GO" id="GO:0005543">
    <property type="term" value="F:phospholipid binding"/>
    <property type="evidence" value="ECO:0007669"/>
    <property type="project" value="TreeGrafter"/>
</dbReference>
<dbReference type="PANTHER" id="PTHR23065">
    <property type="entry name" value="PROLINE-SERINE-THREONINE PHOSPHATASE INTERACTING PROTEIN 1"/>
    <property type="match status" value="1"/>
</dbReference>
<name>A0A2B4SY86_STYPI</name>
<comment type="subcellular location">
    <subcellularLocation>
        <location evidence="1">Endomembrane system</location>
        <topology evidence="1">Peripheral membrane protein</topology>
    </subcellularLocation>
</comment>
<gene>
    <name evidence="5" type="primary">PACSIN1</name>
    <name evidence="5" type="ORF">AWC38_SpisGene949</name>
</gene>
<dbReference type="EMBL" id="LSMT01000006">
    <property type="protein sequence ID" value="PFX34139.1"/>
    <property type="molecule type" value="Genomic_DNA"/>
</dbReference>
<feature type="domain" description="F-BAR" evidence="4">
    <location>
        <begin position="50"/>
        <end position="321"/>
    </location>
</feature>
<feature type="region of interest" description="Disordered" evidence="3">
    <location>
        <begin position="1"/>
        <end position="35"/>
    </location>
</feature>
<dbReference type="PANTHER" id="PTHR23065:SF11">
    <property type="entry name" value="SYNDAPIN, ISOFORM C"/>
    <property type="match status" value="1"/>
</dbReference>
<dbReference type="InterPro" id="IPR027267">
    <property type="entry name" value="AH/BAR_dom_sf"/>
</dbReference>
<evidence type="ECO:0000313" key="5">
    <source>
        <dbReference type="EMBL" id="PFX34139.1"/>
    </source>
</evidence>
<dbReference type="PROSITE" id="PS51741">
    <property type="entry name" value="F_BAR"/>
    <property type="match status" value="1"/>
</dbReference>
<feature type="region of interest" description="Disordered" evidence="3">
    <location>
        <begin position="346"/>
        <end position="392"/>
    </location>
</feature>
<dbReference type="SUPFAM" id="SSF103657">
    <property type="entry name" value="BAR/IMD domain-like"/>
    <property type="match status" value="1"/>
</dbReference>